<dbReference type="InterPro" id="IPR003152">
    <property type="entry name" value="FATC_dom"/>
</dbReference>
<evidence type="ECO:0000256" key="3">
    <source>
        <dbReference type="ARBA" id="ARBA00022737"/>
    </source>
</evidence>
<evidence type="ECO:0000256" key="9">
    <source>
        <dbReference type="RuleBase" id="RU364109"/>
    </source>
</evidence>
<evidence type="ECO:0000259" key="11">
    <source>
        <dbReference type="PROSITE" id="PS51189"/>
    </source>
</evidence>
<dbReference type="SUPFAM" id="SSF56112">
    <property type="entry name" value="Protein kinase-like (PK-like)"/>
    <property type="match status" value="1"/>
</dbReference>
<dbReference type="Gene3D" id="1.25.10.10">
    <property type="entry name" value="Leucine-rich Repeat Variant"/>
    <property type="match status" value="3"/>
</dbReference>
<dbReference type="PANTHER" id="PTHR11139:SF9">
    <property type="entry name" value="SERINE_THREONINE-PROTEIN KINASE MTOR"/>
    <property type="match status" value="1"/>
</dbReference>
<dbReference type="SMART" id="SM01345">
    <property type="entry name" value="Rapamycin_bind"/>
    <property type="match status" value="1"/>
</dbReference>
<dbReference type="InterPro" id="IPR036940">
    <property type="entry name" value="PI3/4_kinase_cat_sf"/>
</dbReference>
<dbReference type="EMBL" id="AUPL01006561">
    <property type="protein sequence ID" value="ESL05777.1"/>
    <property type="molecule type" value="Genomic_DNA"/>
</dbReference>
<keyword evidence="5 9" id="KW-0418">Kinase</keyword>
<evidence type="ECO:0000256" key="1">
    <source>
        <dbReference type="ARBA" id="ARBA00011031"/>
    </source>
</evidence>
<dbReference type="Pfam" id="PF00454">
    <property type="entry name" value="PI3_PI4_kinase"/>
    <property type="match status" value="1"/>
</dbReference>
<dbReference type="CDD" id="cd05169">
    <property type="entry name" value="PIKKc_TOR"/>
    <property type="match status" value="1"/>
</dbReference>
<comment type="similarity">
    <text evidence="1 9">Belongs to the PI3/PI4-kinase family.</text>
</comment>
<dbReference type="GO" id="GO:0031932">
    <property type="term" value="C:TORC2 complex"/>
    <property type="evidence" value="ECO:0007669"/>
    <property type="project" value="TreeGrafter"/>
</dbReference>
<dbReference type="GO" id="GO:0031929">
    <property type="term" value="P:TOR signaling"/>
    <property type="evidence" value="ECO:0007669"/>
    <property type="project" value="TreeGrafter"/>
</dbReference>
<evidence type="ECO:0000313" key="13">
    <source>
        <dbReference type="EMBL" id="ESL05777.1"/>
    </source>
</evidence>
<dbReference type="Gene3D" id="1.20.120.150">
    <property type="entry name" value="FKBP12-rapamycin binding domain"/>
    <property type="match status" value="1"/>
</dbReference>
<dbReference type="EC" id="2.7.11.1" evidence="9"/>
<evidence type="ECO:0000256" key="8">
    <source>
        <dbReference type="ARBA" id="ARBA00048679"/>
    </source>
</evidence>
<dbReference type="InterPro" id="IPR000403">
    <property type="entry name" value="PI3/4_kinase_cat_dom"/>
</dbReference>
<dbReference type="InterPro" id="IPR036738">
    <property type="entry name" value="FRB_sf"/>
</dbReference>
<dbReference type="Pfam" id="PF02259">
    <property type="entry name" value="FAT"/>
    <property type="match status" value="1"/>
</dbReference>
<feature type="domain" description="FAT" evidence="11">
    <location>
        <begin position="1290"/>
        <end position="1852"/>
    </location>
</feature>
<dbReference type="Pfam" id="PF11865">
    <property type="entry name" value="mTOR_dom"/>
    <property type="match status" value="1"/>
</dbReference>
<dbReference type="InterPro" id="IPR011009">
    <property type="entry name" value="Kinase-like_dom_sf"/>
</dbReference>
<dbReference type="FunFam" id="1.25.10.10:FF:000965">
    <property type="entry name" value="Serine/threonine-protein kinase TOR"/>
    <property type="match status" value="1"/>
</dbReference>
<feature type="domain" description="PI3K/PI4K catalytic" evidence="10">
    <location>
        <begin position="2036"/>
        <end position="2350"/>
    </location>
</feature>
<gene>
    <name evidence="13" type="ORF">TRSC58_06561</name>
</gene>
<evidence type="ECO:0000256" key="4">
    <source>
        <dbReference type="ARBA" id="ARBA00022741"/>
    </source>
</evidence>
<dbReference type="InterPro" id="IPR016024">
    <property type="entry name" value="ARM-type_fold"/>
</dbReference>
<dbReference type="Proteomes" id="UP000031737">
    <property type="component" value="Unassembled WGS sequence"/>
</dbReference>
<evidence type="ECO:0000256" key="6">
    <source>
        <dbReference type="ARBA" id="ARBA00022840"/>
    </source>
</evidence>
<dbReference type="VEuPathDB" id="TriTrypDB:TRSC58_06561"/>
<feature type="domain" description="FATC" evidence="12">
    <location>
        <begin position="2404"/>
        <end position="2436"/>
    </location>
</feature>
<dbReference type="InterPro" id="IPR050517">
    <property type="entry name" value="DDR_Repair_Kinase"/>
</dbReference>
<proteinExistence type="inferred from homology"/>
<dbReference type="InterPro" id="IPR011989">
    <property type="entry name" value="ARM-like"/>
</dbReference>
<dbReference type="InterPro" id="IPR009076">
    <property type="entry name" value="FRB_dom"/>
</dbReference>
<keyword evidence="6 9" id="KW-0067">ATP-binding</keyword>
<keyword evidence="14" id="KW-1185">Reference proteome</keyword>
<dbReference type="GO" id="GO:0106310">
    <property type="term" value="F:protein serine kinase activity"/>
    <property type="evidence" value="ECO:0007669"/>
    <property type="project" value="RHEA"/>
</dbReference>
<dbReference type="Pfam" id="PF02260">
    <property type="entry name" value="FATC"/>
    <property type="match status" value="1"/>
</dbReference>
<dbReference type="PROSITE" id="PS51190">
    <property type="entry name" value="FATC"/>
    <property type="match status" value="1"/>
</dbReference>
<comment type="caution">
    <text evidence="13">The sequence shown here is derived from an EMBL/GenBank/DDBJ whole genome shotgun (WGS) entry which is preliminary data.</text>
</comment>
<dbReference type="PROSITE" id="PS51189">
    <property type="entry name" value="FAT"/>
    <property type="match status" value="1"/>
</dbReference>
<dbReference type="GO" id="GO:0005737">
    <property type="term" value="C:cytoplasm"/>
    <property type="evidence" value="ECO:0007669"/>
    <property type="project" value="TreeGrafter"/>
</dbReference>
<name>A0A061IXM2_TRYRA</name>
<dbReference type="SMART" id="SM01346">
    <property type="entry name" value="DUF3385"/>
    <property type="match status" value="1"/>
</dbReference>
<dbReference type="FunFam" id="3.30.1010.10:FF:000034">
    <property type="entry name" value="Serine/threonine-protein kinase TOR"/>
    <property type="match status" value="1"/>
</dbReference>
<evidence type="ECO:0000256" key="7">
    <source>
        <dbReference type="ARBA" id="ARBA00047899"/>
    </source>
</evidence>
<protein>
    <recommendedName>
        <fullName evidence="9">Serine/threonine-protein kinase TOR</fullName>
        <ecNumber evidence="9">2.7.11.1</ecNumber>
    </recommendedName>
</protein>
<keyword evidence="4 9" id="KW-0547">Nucleotide-binding</keyword>
<dbReference type="GO" id="GO:0016242">
    <property type="term" value="P:negative regulation of macroautophagy"/>
    <property type="evidence" value="ECO:0007669"/>
    <property type="project" value="TreeGrafter"/>
</dbReference>
<dbReference type="GO" id="GO:0031931">
    <property type="term" value="C:TORC1 complex"/>
    <property type="evidence" value="ECO:0007669"/>
    <property type="project" value="TreeGrafter"/>
</dbReference>
<dbReference type="InterPro" id="IPR026683">
    <property type="entry name" value="TOR_cat"/>
</dbReference>
<dbReference type="Gene3D" id="3.30.1010.10">
    <property type="entry name" value="Phosphatidylinositol 3-kinase Catalytic Subunit, Chain A, domain 4"/>
    <property type="match status" value="1"/>
</dbReference>
<dbReference type="PANTHER" id="PTHR11139">
    <property type="entry name" value="ATAXIA TELANGIECTASIA MUTATED ATM -RELATED"/>
    <property type="match status" value="1"/>
</dbReference>
<dbReference type="GO" id="GO:0044877">
    <property type="term" value="F:protein-containing complex binding"/>
    <property type="evidence" value="ECO:0007669"/>
    <property type="project" value="InterPro"/>
</dbReference>
<keyword evidence="9" id="KW-0723">Serine/threonine-protein kinase</keyword>
<keyword evidence="2 9" id="KW-0808">Transferase</keyword>
<dbReference type="FunFam" id="1.10.1070.11:FF:000029">
    <property type="entry name" value="Serine/threonine-protein kinase TOR"/>
    <property type="match status" value="1"/>
</dbReference>
<dbReference type="PROSITE" id="PS50290">
    <property type="entry name" value="PI3_4_KINASE_3"/>
    <property type="match status" value="1"/>
</dbReference>
<reference evidence="13 14" key="1">
    <citation type="submission" date="2013-07" db="EMBL/GenBank/DDBJ databases">
        <authorList>
            <person name="Stoco P.H."/>
            <person name="Wagner G."/>
            <person name="Gerber A."/>
            <person name="Zaha A."/>
            <person name="Thompson C."/>
            <person name="Bartholomeu D.C."/>
            <person name="Luckemeyer D.D."/>
            <person name="Bahia D."/>
            <person name="Loreto E."/>
            <person name="Prestes E.B."/>
            <person name="Lima F.M."/>
            <person name="Rodrigues-Luiz G."/>
            <person name="Vallejo G.A."/>
            <person name="Filho J.F."/>
            <person name="Monteiro K.M."/>
            <person name="Tyler K.M."/>
            <person name="de Almeida L.G."/>
            <person name="Ortiz M.F."/>
            <person name="Siervo M.A."/>
            <person name="de Moraes M.H."/>
            <person name="Cunha O.L."/>
            <person name="Mendonca-Neto R."/>
            <person name="Silva R."/>
            <person name="Teixeira S.M."/>
            <person name="Murta S.M."/>
            <person name="Sincero T.C."/>
            <person name="Mendes T.A."/>
            <person name="Urmenyi T.P."/>
            <person name="Silva V.G."/>
            <person name="da Rocha W.D."/>
            <person name="Andersson B."/>
            <person name="Romanha A.J."/>
            <person name="Steindel M."/>
            <person name="de Vasconcelos A.T."/>
            <person name="Grisard E.C."/>
        </authorList>
    </citation>
    <scope>NUCLEOTIDE SEQUENCE [LARGE SCALE GENOMIC DNA]</scope>
    <source>
        <strain evidence="13 14">SC58</strain>
    </source>
</reference>
<dbReference type="Gene3D" id="1.10.1070.11">
    <property type="entry name" value="Phosphatidylinositol 3-/4-kinase, catalytic domain"/>
    <property type="match status" value="1"/>
</dbReference>
<keyword evidence="3" id="KW-0677">Repeat</keyword>
<dbReference type="Pfam" id="PF08771">
    <property type="entry name" value="FRB_dom"/>
    <property type="match status" value="1"/>
</dbReference>
<evidence type="ECO:0000259" key="12">
    <source>
        <dbReference type="PROSITE" id="PS51190"/>
    </source>
</evidence>
<evidence type="ECO:0000313" key="14">
    <source>
        <dbReference type="Proteomes" id="UP000031737"/>
    </source>
</evidence>
<dbReference type="InterPro" id="IPR018936">
    <property type="entry name" value="PI3/4_kinase_CS"/>
</dbReference>
<dbReference type="PROSITE" id="PS00916">
    <property type="entry name" value="PI3_4_KINASE_2"/>
    <property type="match status" value="1"/>
</dbReference>
<dbReference type="InterPro" id="IPR024585">
    <property type="entry name" value="mTOR_dom"/>
</dbReference>
<dbReference type="GO" id="GO:0005524">
    <property type="term" value="F:ATP binding"/>
    <property type="evidence" value="ECO:0007669"/>
    <property type="project" value="UniProtKB-KW"/>
</dbReference>
<dbReference type="SUPFAM" id="SSF47212">
    <property type="entry name" value="FKBP12-rapamycin-binding domain of FKBP-rapamycin-associated protein (FRAP)"/>
    <property type="match status" value="1"/>
</dbReference>
<evidence type="ECO:0000256" key="5">
    <source>
        <dbReference type="ARBA" id="ARBA00022777"/>
    </source>
</evidence>
<dbReference type="GO" id="GO:0004674">
    <property type="term" value="F:protein serine/threonine kinase activity"/>
    <property type="evidence" value="ECO:0007669"/>
    <property type="project" value="UniProtKB-KW"/>
</dbReference>
<dbReference type="InterPro" id="IPR003151">
    <property type="entry name" value="PIK-rel_kinase_FAT"/>
</dbReference>
<comment type="catalytic activity">
    <reaction evidence="7 9">
        <text>L-threonyl-[protein] + ATP = O-phospho-L-threonyl-[protein] + ADP + H(+)</text>
        <dbReference type="Rhea" id="RHEA:46608"/>
        <dbReference type="Rhea" id="RHEA-COMP:11060"/>
        <dbReference type="Rhea" id="RHEA-COMP:11605"/>
        <dbReference type="ChEBI" id="CHEBI:15378"/>
        <dbReference type="ChEBI" id="CHEBI:30013"/>
        <dbReference type="ChEBI" id="CHEBI:30616"/>
        <dbReference type="ChEBI" id="CHEBI:61977"/>
        <dbReference type="ChEBI" id="CHEBI:456216"/>
        <dbReference type="EC" id="2.7.11.1"/>
    </reaction>
</comment>
<dbReference type="OrthoDB" id="381190at2759"/>
<dbReference type="SUPFAM" id="SSF48371">
    <property type="entry name" value="ARM repeat"/>
    <property type="match status" value="2"/>
</dbReference>
<evidence type="ECO:0000259" key="10">
    <source>
        <dbReference type="PROSITE" id="PS50290"/>
    </source>
</evidence>
<dbReference type="FunFam" id="1.20.120.150:FF:000002">
    <property type="entry name" value="Serine/threonine-protein kinase TOR"/>
    <property type="match status" value="1"/>
</dbReference>
<evidence type="ECO:0000256" key="2">
    <source>
        <dbReference type="ARBA" id="ARBA00022679"/>
    </source>
</evidence>
<dbReference type="SMART" id="SM00146">
    <property type="entry name" value="PI3Kc"/>
    <property type="match status" value="1"/>
</dbReference>
<dbReference type="InterPro" id="IPR014009">
    <property type="entry name" value="PIK_FAT"/>
</dbReference>
<comment type="catalytic activity">
    <reaction evidence="8">
        <text>L-seryl-[protein] + ATP = O-phospho-L-seryl-[protein] + ADP + H(+)</text>
        <dbReference type="Rhea" id="RHEA:17989"/>
        <dbReference type="Rhea" id="RHEA-COMP:9863"/>
        <dbReference type="Rhea" id="RHEA-COMP:11604"/>
        <dbReference type="ChEBI" id="CHEBI:15378"/>
        <dbReference type="ChEBI" id="CHEBI:29999"/>
        <dbReference type="ChEBI" id="CHEBI:30616"/>
        <dbReference type="ChEBI" id="CHEBI:83421"/>
        <dbReference type="ChEBI" id="CHEBI:456216"/>
        <dbReference type="EC" id="2.7.11.1"/>
    </reaction>
</comment>
<organism evidence="13 14">
    <name type="scientific">Trypanosoma rangeli SC58</name>
    <dbReference type="NCBI Taxonomy" id="429131"/>
    <lineage>
        <taxon>Eukaryota</taxon>
        <taxon>Discoba</taxon>
        <taxon>Euglenozoa</taxon>
        <taxon>Kinetoplastea</taxon>
        <taxon>Metakinetoplastina</taxon>
        <taxon>Trypanosomatida</taxon>
        <taxon>Trypanosomatidae</taxon>
        <taxon>Trypanosoma</taxon>
        <taxon>Herpetosoma</taxon>
    </lineage>
</organism>
<sequence>MESCVHPLIGQLQPIFNELHSSTFATLPSVILKLEYIMGDESDIFFQCSSSGGSGDSRASHSGLSNWINTQIQGLFSKFGTQLAGILCTKTLLDADYIGSNSLSQFFMQLLEGSVKSSDVVVVEKAAEVWGLLLNNSGSFAEGIAQARLRSCINDLQIGGDTVDKVAATLFLCQLLKHTPSAVVPSLDVVLKEIQVALLDSSERVREKAACVLQQAFSVMHTSMGPGAITKWRDNFLKDAVRGLESKRKDLQHGAILCFNAVLYSITSGTSSYGTAVTLSSTAVSHLHEIWHCINASLAKPNLSQEIRRELLNSLILLASYDAATFREHSIPVVLAAASMIFRTAACCEEKSMMFLAIGKLAALLRDHVPLYLERVMPHIQAALAPKCRDDRCLEAVTCFATLAEVSPKAVRPYLRQILSPLFSGPPTVGFAKDIARICEAFPELRSTCLSKMLEATKEQLLSAHQRLSMGTGESDADAVLSLQCLSALGSLDFSGYSTLPFLCDAVIRYVSFPHEELRRAAINLCFKLVLSGCAGSQLPCERTPEGVVLHHGRDHLKLVNTVISTLVNAAVSDPESDIRLHTLESFTEEYDHTLSLQHVVSSLFPALYDKHQNRLVVVRLLGRVSRRNPAHVCPMLRKIMVQCLTEIQFFEHAKKQEQAFSLLGAIVESTPGFCKPYVPSLLNSCVKRLREPLQKDSVVTALLSCIGKLVRYAEGDDVRVAAEIRPIVVQHILDSSHLPKKREVLRALGDIIRTTRDVNIFEVHPELLSVLLQALHGGFKETWPVRNDVLQLMGVIGAVDPIRVKEILRDSRVNESDTEAIPAFGLGSEDSIAQTVVRSVLQILSLPSLTEEQSMGAVNVVVKVISLREESFSVLVPYHAEILSSILKQAQIQVRKREDILISLTLFVSHIKGHIRPHLDELTSTVASFISSSDIPVLNQTLVLVKQLRRSFREEFRPYLSSLLIPILNVVEESPHVTGEKVFGFFSEMGSLLEDELHNVLPVVCDVIVNASFSTACRVAAVDALTSFAQKLSSLRFHASRCVHCLCGALKEPGHTKTTTENSLGNAALTALLSIAQKLGRAFEKFTPIVFPVVAGYYGEMGVNYKRFCSVLRDSINTRKHPEMQLCQEEINGENATVASRSGLSTAKLPSERPADPFETLRHVLRNWVRSNDEDWNHWLTQLAVILLRSSPSPSHGCALTLAELHDPFARQMLYSAFATCYNEMNGSTRQEVVLLLSEVLHGPRVPSEVLQELLNLSEYMERLEIRQNAHGNGHGSNYPDFRLFDLPTLMESSERCNLYSKALHYVEIEFFETIREYERSVFRGIPRPLPSGVWQNLLQLCEKSIYLCNLLGQKESANAVLKFIQQNYSMLTGQEVTELSQMMDATLFDKLQWWSQSYRAYEQRLQQEPNKVSNIVGLMKALDALGSYEEVLNLWKLYSVQVNKKDVAELAPMGAHAAWLMRRWDDMEHITGFMSDAGYIGTTAIFYKAVLATRKRQFRESDRLIKLCRRRLDSNLSALVAESYDRAYELFVGIQQLSELEELAVAARDMRSVHCWQELWERRLGSMAYEGWPGTLANHTLVVHPAQELDMWLRFVSLSRANGRERVSKDILRELLGSQSIESAVANKMLQPAIALGAFQHLYETNRKEKAMEMLEQYLEKVEQVGIQPANHLQEELAVCHAKLAEWLTHRKRPHNFAKTLRSALQHLHRATDLDNKNGAIWHTWARLHHEAATKNISGDLSPNAEEHIFRAIDGYLRSVCLSKELEDTLGFLSLWFMHASLPSIQGNASIKGGIHQVSSTVWLKVIPQIIARIYSRDAVIAEYAYHLMVIIAKSHPQAILYSLNVANTSYQGKGSSENVERQKGTQRVLARIAEFHHNGKAMVNDAALACRELVRCAVLWPELWLDELERVWFRWGSEKNAYNVLLALKPLLEQLKTPETMAESHFAMEFGQLLTEAFGYVEKAASLNCEGYMEEAWNRFRTLLKRVDEQISGMSSLALQLVSPRLLQNGKNLSLVVPGQYGENDNYPRIASFRSTLKVMNSKQRPRRIFINGSDGNLYKFLLKGHEDLRLDERVMQLLGFANTILKKHLVTKRRGCLIQTYSVTPLSDNAGLVGWVDHCDTLHQIIKEYRINPDYISIELNLMRSMSDELHHLTLIQHVEPFELALERTEGADLVRSLWMKAPSAETWLERRTTYVSSLATMSMVGHILGLGDRHPSNLMIHAFSGRVVHIDFGDCFEVAQQRSNYPEKVPFRLTRMLVKAMEMGGIEGLFRHGCIMVMSVLREEGSSLLALLEAFVHDPLVSWWRDEQGNDEYRNTQASVTQSTSLTGSLRGIHGEYNVGSLHGTQRSLHRRGAIPRAGCREEETTLQQTRKAQCVVNRIKEKLEGLDFFQDRQNCGDDGLTVDEQVSRLIEQATSNENLCVHFSGWCPFW</sequence>
<dbReference type="SMART" id="SM01343">
    <property type="entry name" value="FATC"/>
    <property type="match status" value="1"/>
</dbReference>
<dbReference type="GO" id="GO:0005634">
    <property type="term" value="C:nucleus"/>
    <property type="evidence" value="ECO:0007669"/>
    <property type="project" value="TreeGrafter"/>
</dbReference>
<accession>A0A061IXM2</accession>